<dbReference type="InterPro" id="IPR036637">
    <property type="entry name" value="Phosphohistidine_dom_sf"/>
</dbReference>
<reference evidence="4" key="1">
    <citation type="submission" date="2019-08" db="EMBL/GenBank/DDBJ databases">
        <title>Limnoglobus roseus gen. nov., sp. nov., a novel freshwater planctomycete with a giant genome from the family Gemmataceae.</title>
        <authorList>
            <person name="Kulichevskaya I.S."/>
            <person name="Naumoff D.G."/>
            <person name="Miroshnikov K."/>
            <person name="Ivanova A."/>
            <person name="Philippov D.A."/>
            <person name="Hakobyan A."/>
            <person name="Rijpstra I.C."/>
            <person name="Sinninghe Damste J.S."/>
            <person name="Liesack W."/>
            <person name="Dedysh S.N."/>
        </authorList>
    </citation>
    <scope>NUCLEOTIDE SEQUENCE [LARGE SCALE GENOMIC DNA]</scope>
    <source>
        <strain evidence="4">PX52</strain>
    </source>
</reference>
<dbReference type="AlphaFoldDB" id="A0A5C1ALH6"/>
<dbReference type="GO" id="GO:0005524">
    <property type="term" value="F:ATP binding"/>
    <property type="evidence" value="ECO:0007669"/>
    <property type="project" value="InterPro"/>
</dbReference>
<keyword evidence="3" id="KW-0670">Pyruvate</keyword>
<dbReference type="SUPFAM" id="SSF52009">
    <property type="entry name" value="Phosphohistidine domain"/>
    <property type="match status" value="1"/>
</dbReference>
<accession>A0A5C1ALH6</accession>
<protein>
    <submittedName>
        <fullName evidence="3">Phosphoenolpyruvate--protein phosphotransferase</fullName>
    </submittedName>
</protein>
<dbReference type="InterPro" id="IPR051549">
    <property type="entry name" value="PEP_Utilizing_Enz"/>
</dbReference>
<keyword evidence="3" id="KW-0808">Transferase</keyword>
<dbReference type="RefSeq" id="WP_168219184.1">
    <property type="nucleotide sequence ID" value="NZ_CP042425.1"/>
</dbReference>
<evidence type="ECO:0000313" key="3">
    <source>
        <dbReference type="EMBL" id="QEL18044.1"/>
    </source>
</evidence>
<dbReference type="InterPro" id="IPR008279">
    <property type="entry name" value="PEP-util_enz_mobile_dom"/>
</dbReference>
<dbReference type="Pfam" id="PF00391">
    <property type="entry name" value="PEP-utilizers"/>
    <property type="match status" value="1"/>
</dbReference>
<dbReference type="Gene3D" id="3.30.1490.20">
    <property type="entry name" value="ATP-grasp fold, A domain"/>
    <property type="match status" value="2"/>
</dbReference>
<dbReference type="PANTHER" id="PTHR43615">
    <property type="entry name" value="PHOSPHOENOLPYRUVATE SYNTHASE-RELATED"/>
    <property type="match status" value="1"/>
</dbReference>
<feature type="domain" description="Pyruvate phosphate dikinase AMP/ATP-binding" evidence="2">
    <location>
        <begin position="16"/>
        <end position="53"/>
    </location>
</feature>
<dbReference type="SUPFAM" id="SSF56059">
    <property type="entry name" value="Glutathione synthetase ATP-binding domain-like"/>
    <property type="match status" value="1"/>
</dbReference>
<dbReference type="Pfam" id="PF01326">
    <property type="entry name" value="PPDK_N"/>
    <property type="match status" value="2"/>
</dbReference>
<dbReference type="GO" id="GO:0016301">
    <property type="term" value="F:kinase activity"/>
    <property type="evidence" value="ECO:0007669"/>
    <property type="project" value="InterPro"/>
</dbReference>
<dbReference type="Gene3D" id="3.50.30.10">
    <property type="entry name" value="Phosphohistidine domain"/>
    <property type="match status" value="1"/>
</dbReference>
<dbReference type="PANTHER" id="PTHR43615:SF1">
    <property type="entry name" value="PPDK_N DOMAIN-CONTAINING PROTEIN"/>
    <property type="match status" value="1"/>
</dbReference>
<feature type="domain" description="PEP-utilising enzyme mobile" evidence="1">
    <location>
        <begin position="737"/>
        <end position="806"/>
    </location>
</feature>
<proteinExistence type="predicted"/>
<evidence type="ECO:0000259" key="1">
    <source>
        <dbReference type="Pfam" id="PF00391"/>
    </source>
</evidence>
<dbReference type="InterPro" id="IPR013815">
    <property type="entry name" value="ATP_grasp_subdomain_1"/>
</dbReference>
<organism evidence="3 4">
    <name type="scientific">Limnoglobus roseus</name>
    <dbReference type="NCBI Taxonomy" id="2598579"/>
    <lineage>
        <taxon>Bacteria</taxon>
        <taxon>Pseudomonadati</taxon>
        <taxon>Planctomycetota</taxon>
        <taxon>Planctomycetia</taxon>
        <taxon>Gemmatales</taxon>
        <taxon>Gemmataceae</taxon>
        <taxon>Limnoglobus</taxon>
    </lineage>
</organism>
<dbReference type="InterPro" id="IPR002192">
    <property type="entry name" value="PPDK_AMP/ATP-bd"/>
</dbReference>
<name>A0A5C1ALH6_9BACT</name>
<dbReference type="EMBL" id="CP042425">
    <property type="protein sequence ID" value="QEL18044.1"/>
    <property type="molecule type" value="Genomic_DNA"/>
</dbReference>
<evidence type="ECO:0000259" key="2">
    <source>
        <dbReference type="Pfam" id="PF01326"/>
    </source>
</evidence>
<feature type="domain" description="Pyruvate phosphate dikinase AMP/ATP-binding" evidence="2">
    <location>
        <begin position="74"/>
        <end position="278"/>
    </location>
</feature>
<keyword evidence="4" id="KW-1185">Reference proteome</keyword>
<evidence type="ECO:0000313" key="4">
    <source>
        <dbReference type="Proteomes" id="UP000324974"/>
    </source>
</evidence>
<dbReference type="Proteomes" id="UP000324974">
    <property type="component" value="Chromosome"/>
</dbReference>
<gene>
    <name evidence="3" type="primary">ptsP</name>
    <name evidence="3" type="ORF">PX52LOC_05058</name>
</gene>
<dbReference type="Gene3D" id="3.30.470.20">
    <property type="entry name" value="ATP-grasp fold, B domain"/>
    <property type="match status" value="1"/>
</dbReference>
<dbReference type="KEGG" id="lrs:PX52LOC_05058"/>
<sequence length="812" mass="87662">MAEILSFEAVTAEDAPRIGGKGASLAEMAKAGLPVPTGFVITTDVYRRLWNSGLRSEPALANLLIDCFQKLGGGVAVRSSATDEDGSAASFAGQQETILGVHTGEELLAAVERCWNSLHSDRAKAYRQKQGIADDKVAMAVVVQKLIPAESAGVLFTHDPTTPNSDQMIVEASFGLGEAVVSGKVTPDRFALDRRTGKVIERTLGRKTIRVVDGREEPVPPELQKTFCISDAALAQLAELGRAVEAHYGDPRDIEWAVAGGQIFLLQARPITTRAEDGGDVRAEVIDRMKSLADPRGTVWVRYNLSEILPRPTPMTWAVVQHFMAADGGVGRMNCDFGGNPDPALNGVGAFDLVAGRPMANLSRMPRLQFSPSPFEYPLAQFRADPRLALDPKPSVNPLKDGVFKGLFRLPGLMRRLSRMAATVREQSESFAGEFRTVIVPPFAADAKAAMRQKWSQLDSSAVLGLFQQWVPRTLTDFARHSLKPTFLAENAWNGLIELLKPKLGDERARTAVGELALGAKPDPGTDLPAAFYDLAVGRIDRAEFLERFGHRTANEMELAAPRWSETPGALPVMPSRATPPKTDPLETILEEAKLSAATAEQLRKQAGQLRTYLGLRESAKHYLLLGYAVIRRALVELDGRYKLDGGIFDLLPDELPGLLQGRDVRPVIAARRKRRQRELALAVPHVLFSDDLDAIGRLSPPPEGAKVLSGTALSFGVAEGPALVLREPTSSEEAADGFVLVCPSTDPAWVPLFARATALVMETGGLLSHGAIVAREFGLPAVAGLPDATRQLQTGQRVRVDGNAGVVTVLD</sequence>